<feature type="chain" id="PRO_5046395865" evidence="2">
    <location>
        <begin position="24"/>
        <end position="209"/>
    </location>
</feature>
<evidence type="ECO:0000256" key="1">
    <source>
        <dbReference type="SAM" id="MobiDB-lite"/>
    </source>
</evidence>
<evidence type="ECO:0000313" key="4">
    <source>
        <dbReference type="Proteomes" id="UP001440984"/>
    </source>
</evidence>
<name>A0ABV0LMF3_9PSEU</name>
<dbReference type="Pfam" id="PF12079">
    <property type="entry name" value="DUF3558"/>
    <property type="match status" value="1"/>
</dbReference>
<dbReference type="PROSITE" id="PS51257">
    <property type="entry name" value="PROKAR_LIPOPROTEIN"/>
    <property type="match status" value="1"/>
</dbReference>
<feature type="compositionally biased region" description="Polar residues" evidence="1">
    <location>
        <begin position="25"/>
        <end position="40"/>
    </location>
</feature>
<feature type="signal peptide" evidence="2">
    <location>
        <begin position="1"/>
        <end position="23"/>
    </location>
</feature>
<keyword evidence="2" id="KW-0732">Signal</keyword>
<reference evidence="3 4" key="1">
    <citation type="submission" date="2024-05" db="EMBL/GenBank/DDBJ databases">
        <authorList>
            <person name="Zhao H."/>
            <person name="Xu Y."/>
            <person name="Lin S."/>
            <person name="Spain J.C."/>
            <person name="Zhou N.-Y."/>
        </authorList>
    </citation>
    <scope>NUCLEOTIDE SEQUENCE [LARGE SCALE GENOMIC DNA]</scope>
    <source>
        <strain evidence="3 4">NEAU-NG30</strain>
    </source>
</reference>
<accession>A0ABV0LMF3</accession>
<keyword evidence="4" id="KW-1185">Reference proteome</keyword>
<evidence type="ECO:0000313" key="3">
    <source>
        <dbReference type="EMBL" id="MEQ0563139.1"/>
    </source>
</evidence>
<evidence type="ECO:0000256" key="2">
    <source>
        <dbReference type="SAM" id="SignalP"/>
    </source>
</evidence>
<gene>
    <name evidence="3" type="ORF">ABJI51_29030</name>
</gene>
<dbReference type="RefSeq" id="WP_348954205.1">
    <property type="nucleotide sequence ID" value="NZ_JBDZYD010000011.1"/>
</dbReference>
<proteinExistence type="predicted"/>
<protein>
    <submittedName>
        <fullName evidence="3">DUF3558 domain-containing protein</fullName>
    </submittedName>
</protein>
<feature type="region of interest" description="Disordered" evidence="1">
    <location>
        <begin position="23"/>
        <end position="50"/>
    </location>
</feature>
<organism evidence="3 4">
    <name type="scientific">Amycolatopsis melonis</name>
    <dbReference type="NCBI Taxonomy" id="3156488"/>
    <lineage>
        <taxon>Bacteria</taxon>
        <taxon>Bacillati</taxon>
        <taxon>Actinomycetota</taxon>
        <taxon>Actinomycetes</taxon>
        <taxon>Pseudonocardiales</taxon>
        <taxon>Pseudonocardiaceae</taxon>
        <taxon>Amycolatopsis</taxon>
    </lineage>
</organism>
<sequence>MRRLFVLISASLLALTACSPEKAKTTSPIDSSGPSQTQAPVTADAVPGPRVPKVDNAIDVTRFLQAPCDSLTADQIKTLLGAGVTPKTELDAPAGPSCSIHPPTVSDAGVVVMFSTVDKRGLTSIYQAQGTKYRFFMPMDAVDGYPAVAYGITDGRKTDGICQVAVGVSDQQTVDIAITQSKQNIGHKDPCEAAHGVAESVVGNLRGAR</sequence>
<comment type="caution">
    <text evidence="3">The sequence shown here is derived from an EMBL/GenBank/DDBJ whole genome shotgun (WGS) entry which is preliminary data.</text>
</comment>
<dbReference type="EMBL" id="JBDZYD010000011">
    <property type="protein sequence ID" value="MEQ0563139.1"/>
    <property type="molecule type" value="Genomic_DNA"/>
</dbReference>
<dbReference type="Proteomes" id="UP001440984">
    <property type="component" value="Unassembled WGS sequence"/>
</dbReference>
<dbReference type="InterPro" id="IPR024520">
    <property type="entry name" value="DUF3558"/>
</dbReference>